<dbReference type="AlphaFoldDB" id="A0A5D4R964"/>
<dbReference type="EMBL" id="VTER01000006">
    <property type="protein sequence ID" value="TYS47925.1"/>
    <property type="molecule type" value="Genomic_DNA"/>
</dbReference>
<dbReference type="PANTHER" id="PTHR43563">
    <property type="entry name" value="AMINE OXIDASE"/>
    <property type="match status" value="1"/>
</dbReference>
<dbReference type="InterPro" id="IPR050703">
    <property type="entry name" value="Flavin_MAO"/>
</dbReference>
<name>A0A5D4R964_9BACI</name>
<organism evidence="5 6">
    <name type="scientific">Bacillus infantis</name>
    <dbReference type="NCBI Taxonomy" id="324767"/>
    <lineage>
        <taxon>Bacteria</taxon>
        <taxon>Bacillati</taxon>
        <taxon>Bacillota</taxon>
        <taxon>Bacilli</taxon>
        <taxon>Bacillales</taxon>
        <taxon>Bacillaceae</taxon>
        <taxon>Bacillus</taxon>
    </lineage>
</organism>
<keyword evidence="3" id="KW-0560">Oxidoreductase</keyword>
<dbReference type="InterPro" id="IPR036188">
    <property type="entry name" value="FAD/NAD-bd_sf"/>
</dbReference>
<dbReference type="SUPFAM" id="SSF51905">
    <property type="entry name" value="FAD/NAD(P)-binding domain"/>
    <property type="match status" value="1"/>
</dbReference>
<dbReference type="InterPro" id="IPR001613">
    <property type="entry name" value="Flavin_amine_oxidase"/>
</dbReference>
<dbReference type="Pfam" id="PF01593">
    <property type="entry name" value="Amino_oxidase"/>
    <property type="match status" value="1"/>
</dbReference>
<comment type="caution">
    <text evidence="5">The sequence shown here is derived from an EMBL/GenBank/DDBJ whole genome shotgun (WGS) entry which is preliminary data.</text>
</comment>
<dbReference type="Gene3D" id="3.50.50.60">
    <property type="entry name" value="FAD/NAD(P)-binding domain"/>
    <property type="match status" value="1"/>
</dbReference>
<comment type="cofactor">
    <cofactor evidence="1">
        <name>FAD</name>
        <dbReference type="ChEBI" id="CHEBI:57692"/>
    </cofactor>
</comment>
<dbReference type="Gene3D" id="3.90.660.10">
    <property type="match status" value="1"/>
</dbReference>
<sequence>MDRFEMKQHAIAIIGAGLAGLTCAFRLKQAGIEAVVFESQADAGGRCRTNRTFFAEGQFAECGGEFIDSNHKEILGLISELGLQTDDLTSFEKKGGKPLYLINGKSIPGDKIEDLYSMIADTVKEEYRLCEFPPLYNRHSKRAKELDSMSIVDWINQNIEGGTDSEFGQLLCDAYTIEYGADCAEQSALNLISLVGGLNGSRFNVFGTSDERYRVRGGNGLIIEKLKQKLNGSILYDHQLTSIQAIGQGGYLLGFQSAGKRKEVFADKVVMAIPFTVLRQTDYTKSGFSPLKAKAIEELGMGHNLKAHFQFSSRLWEKFASTGTIYTNDMFQSAFEATRAQKGEAGILVHYAGGKEAVRLMKEGKEMHKRRFLQDLSRLFTGAADQFNGRELISYWIAGSWTGGSYSFRKVGQHSGFAGVEMEKEGSCYFAGEHTSILYQGYMNGAVESGGRAALEVQMDLLDEHHKGPL</sequence>
<gene>
    <name evidence="5" type="ORF">FZD51_13450</name>
</gene>
<dbReference type="SUPFAM" id="SSF54373">
    <property type="entry name" value="FAD-linked reductases, C-terminal domain"/>
    <property type="match status" value="1"/>
</dbReference>
<evidence type="ECO:0000256" key="1">
    <source>
        <dbReference type="ARBA" id="ARBA00001974"/>
    </source>
</evidence>
<evidence type="ECO:0000256" key="3">
    <source>
        <dbReference type="ARBA" id="ARBA00023002"/>
    </source>
</evidence>
<proteinExistence type="inferred from homology"/>
<dbReference type="InterPro" id="IPR002937">
    <property type="entry name" value="Amino_oxidase"/>
</dbReference>
<evidence type="ECO:0000313" key="5">
    <source>
        <dbReference type="EMBL" id="TYS47925.1"/>
    </source>
</evidence>
<dbReference type="GO" id="GO:0016491">
    <property type="term" value="F:oxidoreductase activity"/>
    <property type="evidence" value="ECO:0007669"/>
    <property type="project" value="UniProtKB-KW"/>
</dbReference>
<evidence type="ECO:0000256" key="2">
    <source>
        <dbReference type="ARBA" id="ARBA00005995"/>
    </source>
</evidence>
<dbReference type="RefSeq" id="WP_148975244.1">
    <property type="nucleotide sequence ID" value="NZ_JBNIKU010000008.1"/>
</dbReference>
<protein>
    <submittedName>
        <fullName evidence="5">FAD-dependent oxidoreductase</fullName>
    </submittedName>
</protein>
<dbReference type="PRINTS" id="PR00757">
    <property type="entry name" value="AMINEOXDASEF"/>
</dbReference>
<feature type="domain" description="Amine oxidase" evidence="4">
    <location>
        <begin position="18"/>
        <end position="457"/>
    </location>
</feature>
<reference evidence="5 6" key="1">
    <citation type="submission" date="2019-08" db="EMBL/GenBank/DDBJ databases">
        <title>Bacillus genomes from the desert of Cuatro Cienegas, Coahuila.</title>
        <authorList>
            <person name="Olmedo-Alvarez G."/>
        </authorList>
    </citation>
    <scope>NUCLEOTIDE SEQUENCE [LARGE SCALE GENOMIC DNA]</scope>
    <source>
        <strain evidence="5 6">CH446_14T</strain>
    </source>
</reference>
<evidence type="ECO:0000259" key="4">
    <source>
        <dbReference type="Pfam" id="PF01593"/>
    </source>
</evidence>
<comment type="similarity">
    <text evidence="2">Belongs to the flavin monoamine oxidase family.</text>
</comment>
<dbReference type="Proteomes" id="UP000322139">
    <property type="component" value="Unassembled WGS sequence"/>
</dbReference>
<dbReference type="Gene3D" id="1.10.405.10">
    <property type="entry name" value="Guanine Nucleotide Dissociation Inhibitor, domain 1"/>
    <property type="match status" value="1"/>
</dbReference>
<accession>A0A5D4R964</accession>
<evidence type="ECO:0000313" key="6">
    <source>
        <dbReference type="Proteomes" id="UP000322139"/>
    </source>
</evidence>
<dbReference type="PANTHER" id="PTHR43563:SF1">
    <property type="entry name" value="AMINE OXIDASE [FLAVIN-CONTAINING] B"/>
    <property type="match status" value="1"/>
</dbReference>